<dbReference type="GO" id="GO:0004252">
    <property type="term" value="F:serine-type endopeptidase activity"/>
    <property type="evidence" value="ECO:0007669"/>
    <property type="project" value="InterPro"/>
</dbReference>
<dbReference type="InterPro" id="IPR035952">
    <property type="entry name" value="Rhomboid-like_sf"/>
</dbReference>
<keyword evidence="9" id="KW-0645">Protease</keyword>
<dbReference type="EMBL" id="NFLJ01000055">
    <property type="protein sequence ID" value="OUQ31504.1"/>
    <property type="molecule type" value="Genomic_DNA"/>
</dbReference>
<dbReference type="SUPFAM" id="SSF144091">
    <property type="entry name" value="Rhomboid-like"/>
    <property type="match status" value="1"/>
</dbReference>
<dbReference type="GO" id="GO:0016020">
    <property type="term" value="C:membrane"/>
    <property type="evidence" value="ECO:0007669"/>
    <property type="project" value="UniProtKB-SubCell"/>
</dbReference>
<feature type="transmembrane region" description="Helical" evidence="7">
    <location>
        <begin position="114"/>
        <end position="134"/>
    </location>
</feature>
<evidence type="ECO:0000256" key="7">
    <source>
        <dbReference type="SAM" id="Phobius"/>
    </source>
</evidence>
<evidence type="ECO:0000256" key="1">
    <source>
        <dbReference type="ARBA" id="ARBA00004141"/>
    </source>
</evidence>
<proteinExistence type="inferred from homology"/>
<name>A0A1Y4SNN0_9FIRM</name>
<comment type="similarity">
    <text evidence="2">Belongs to the peptidase S54 family.</text>
</comment>
<evidence type="ECO:0000256" key="5">
    <source>
        <dbReference type="ARBA" id="ARBA00022989"/>
    </source>
</evidence>
<evidence type="ECO:0000256" key="2">
    <source>
        <dbReference type="ARBA" id="ARBA00009045"/>
    </source>
</evidence>
<dbReference type="Proteomes" id="UP000195305">
    <property type="component" value="Unassembled WGS sequence"/>
</dbReference>
<evidence type="ECO:0000313" key="10">
    <source>
        <dbReference type="Proteomes" id="UP000195305"/>
    </source>
</evidence>
<keyword evidence="4" id="KW-0378">Hydrolase</keyword>
<dbReference type="AlphaFoldDB" id="A0A1Y4SNN0"/>
<evidence type="ECO:0000256" key="4">
    <source>
        <dbReference type="ARBA" id="ARBA00022801"/>
    </source>
</evidence>
<dbReference type="OrthoDB" id="9813074at2"/>
<evidence type="ECO:0000313" key="9">
    <source>
        <dbReference type="EMBL" id="OUQ31504.1"/>
    </source>
</evidence>
<organism evidence="9 10">
    <name type="scientific">Massilimicrobiota timonensis</name>
    <dbReference type="NCBI Taxonomy" id="1776392"/>
    <lineage>
        <taxon>Bacteria</taxon>
        <taxon>Bacillati</taxon>
        <taxon>Bacillota</taxon>
        <taxon>Erysipelotrichia</taxon>
        <taxon>Erysipelotrichales</taxon>
        <taxon>Erysipelotrichaceae</taxon>
        <taxon>Massilimicrobiota</taxon>
    </lineage>
</organism>
<dbReference type="Gene3D" id="1.20.1540.10">
    <property type="entry name" value="Rhomboid-like"/>
    <property type="match status" value="1"/>
</dbReference>
<sequence length="189" mass="21356">MITNIYVLICALIFIYIQFIQHGDKWGCALRLGGFYPPYIQERHQYWRFITCHFIHAEFFHFLMNAYALYQIGHFLEACLGTVPYLYLIVISMILSSMLSYSASQISSRYYQTLTIGASGVVFGFFGAIIVLGYVLGGPFMSVLENFALVIVINLVYTFMDRHISKTGHIGGLIGGIVAMVMILALHIV</sequence>
<feature type="transmembrane region" description="Helical" evidence="7">
    <location>
        <begin position="170"/>
        <end position="188"/>
    </location>
</feature>
<keyword evidence="5 7" id="KW-1133">Transmembrane helix</keyword>
<comment type="subcellular location">
    <subcellularLocation>
        <location evidence="1">Membrane</location>
        <topology evidence="1">Multi-pass membrane protein</topology>
    </subcellularLocation>
</comment>
<evidence type="ECO:0000256" key="3">
    <source>
        <dbReference type="ARBA" id="ARBA00022692"/>
    </source>
</evidence>
<gene>
    <name evidence="9" type="ORF">B5E75_13285</name>
</gene>
<accession>A0A1Y4SNN0</accession>
<dbReference type="GO" id="GO:0006508">
    <property type="term" value="P:proteolysis"/>
    <property type="evidence" value="ECO:0007669"/>
    <property type="project" value="UniProtKB-KW"/>
</dbReference>
<reference evidence="9 10" key="1">
    <citation type="journal article" date="2018" name="BMC Genomics">
        <title>Whole genome sequencing and function prediction of 133 gut anaerobes isolated from chicken caecum in pure cultures.</title>
        <authorList>
            <person name="Medvecky M."/>
            <person name="Cejkova D."/>
            <person name="Polansky O."/>
            <person name="Karasova D."/>
            <person name="Kubasova T."/>
            <person name="Cizek A."/>
            <person name="Rychlik I."/>
        </authorList>
    </citation>
    <scope>NUCLEOTIDE SEQUENCE [LARGE SCALE GENOMIC DNA]</scope>
    <source>
        <strain evidence="9 10">An13</strain>
    </source>
</reference>
<keyword evidence="3 7" id="KW-0812">Transmembrane</keyword>
<feature type="domain" description="Peptidase S54 rhomboid" evidence="8">
    <location>
        <begin position="44"/>
        <end position="184"/>
    </location>
</feature>
<dbReference type="Pfam" id="PF01694">
    <property type="entry name" value="Rhomboid"/>
    <property type="match status" value="1"/>
</dbReference>
<dbReference type="InterPro" id="IPR050925">
    <property type="entry name" value="Rhomboid_protease_S54"/>
</dbReference>
<evidence type="ECO:0000259" key="8">
    <source>
        <dbReference type="Pfam" id="PF01694"/>
    </source>
</evidence>
<keyword evidence="10" id="KW-1185">Reference proteome</keyword>
<dbReference type="PANTHER" id="PTHR43731:SF14">
    <property type="entry name" value="PRESENILIN-ASSOCIATED RHOMBOID-LIKE PROTEIN, MITOCHONDRIAL"/>
    <property type="match status" value="1"/>
</dbReference>
<dbReference type="PANTHER" id="PTHR43731">
    <property type="entry name" value="RHOMBOID PROTEASE"/>
    <property type="match status" value="1"/>
</dbReference>
<evidence type="ECO:0000256" key="6">
    <source>
        <dbReference type="ARBA" id="ARBA00023136"/>
    </source>
</evidence>
<feature type="transmembrane region" description="Helical" evidence="7">
    <location>
        <begin position="6"/>
        <end position="24"/>
    </location>
</feature>
<comment type="caution">
    <text evidence="9">The sequence shown here is derived from an EMBL/GenBank/DDBJ whole genome shotgun (WGS) entry which is preliminary data.</text>
</comment>
<dbReference type="InterPro" id="IPR022764">
    <property type="entry name" value="Peptidase_S54_rhomboid_dom"/>
</dbReference>
<feature type="transmembrane region" description="Helical" evidence="7">
    <location>
        <begin position="140"/>
        <end position="158"/>
    </location>
</feature>
<keyword evidence="6 7" id="KW-0472">Membrane</keyword>
<protein>
    <submittedName>
        <fullName evidence="9">Rhomboid family intramembrane serine protease</fullName>
    </submittedName>
</protein>
<dbReference type="RefSeq" id="WP_087360171.1">
    <property type="nucleotide sequence ID" value="NZ_JACJKO010000049.1"/>
</dbReference>